<evidence type="ECO:0000313" key="2">
    <source>
        <dbReference type="EMBL" id="BFG01569.1"/>
    </source>
</evidence>
<reference evidence="2 3" key="1">
    <citation type="submission" date="2024-02" db="EMBL/GenBank/DDBJ databases">
        <title>A chromosome-level genome assembly of Drosophila madeirensis, a fruit fly species endemic to Madeira island.</title>
        <authorList>
            <person name="Tomihara K."/>
            <person name="Llopart A."/>
            <person name="Yamamoto D."/>
        </authorList>
    </citation>
    <scope>NUCLEOTIDE SEQUENCE [LARGE SCALE GENOMIC DNA]</scope>
    <source>
        <strain evidence="2 3">RF1</strain>
    </source>
</reference>
<evidence type="ECO:0000256" key="1">
    <source>
        <dbReference type="SAM" id="MobiDB-lite"/>
    </source>
</evidence>
<feature type="compositionally biased region" description="Basic and acidic residues" evidence="1">
    <location>
        <begin position="129"/>
        <end position="141"/>
    </location>
</feature>
<feature type="compositionally biased region" description="Polar residues" evidence="1">
    <location>
        <begin position="66"/>
        <end position="79"/>
    </location>
</feature>
<dbReference type="EMBL" id="AP029266">
    <property type="protein sequence ID" value="BFG01569.1"/>
    <property type="molecule type" value="Genomic_DNA"/>
</dbReference>
<dbReference type="AlphaFoldDB" id="A0AAU9G1V9"/>
<feature type="region of interest" description="Disordered" evidence="1">
    <location>
        <begin position="122"/>
        <end position="148"/>
    </location>
</feature>
<feature type="region of interest" description="Disordered" evidence="1">
    <location>
        <begin position="1"/>
        <end position="87"/>
    </location>
</feature>
<accession>A0AAU9G1V9</accession>
<protein>
    <submittedName>
        <fullName evidence="2">Uncharacterized protein</fullName>
    </submittedName>
</protein>
<evidence type="ECO:0000313" key="3">
    <source>
        <dbReference type="Proteomes" id="UP001500889"/>
    </source>
</evidence>
<proteinExistence type="predicted"/>
<feature type="compositionally biased region" description="Basic and acidic residues" evidence="1">
    <location>
        <begin position="47"/>
        <end position="61"/>
    </location>
</feature>
<keyword evidence="3" id="KW-1185">Reference proteome</keyword>
<sequence>MQLEDIDDMDSSSSSSSCSFSSSEAESDYKERKRRLSSRVVATTRAQTEEVQHAKRARYESELEFLSSQPMDQRQSTMLPSPARASPEDVAVDMDVEISQPDCNSSVGGPIRLTVRATVHHALDWSPTAERRSAHGRRADSNGDTVGQ</sequence>
<organism evidence="2 3">
    <name type="scientific">Drosophila madeirensis</name>
    <name type="common">Fruit fly</name>
    <dbReference type="NCBI Taxonomy" id="30013"/>
    <lineage>
        <taxon>Eukaryota</taxon>
        <taxon>Metazoa</taxon>
        <taxon>Ecdysozoa</taxon>
        <taxon>Arthropoda</taxon>
        <taxon>Hexapoda</taxon>
        <taxon>Insecta</taxon>
        <taxon>Pterygota</taxon>
        <taxon>Neoptera</taxon>
        <taxon>Endopterygota</taxon>
        <taxon>Diptera</taxon>
        <taxon>Brachycera</taxon>
        <taxon>Muscomorpha</taxon>
        <taxon>Ephydroidea</taxon>
        <taxon>Drosophilidae</taxon>
        <taxon>Drosophila</taxon>
        <taxon>Sophophora</taxon>
    </lineage>
</organism>
<feature type="compositionally biased region" description="Low complexity" evidence="1">
    <location>
        <begin position="11"/>
        <end position="24"/>
    </location>
</feature>
<feature type="compositionally biased region" description="Acidic residues" evidence="1">
    <location>
        <begin position="1"/>
        <end position="10"/>
    </location>
</feature>
<gene>
    <name evidence="2" type="ORF">DMAD_01289</name>
</gene>
<dbReference type="Proteomes" id="UP001500889">
    <property type="component" value="Chromosome A"/>
</dbReference>
<name>A0AAU9G1V9_DROMD</name>